<comment type="similarity">
    <text evidence="1">Belongs to the glycosyl hydrolase 3 family.</text>
</comment>
<dbReference type="InterPro" id="IPR026891">
    <property type="entry name" value="Fn3-like"/>
</dbReference>
<sequence length="731" mass="79102">MKRVLMTPVDRDAGIEFSNPVLQSSLSSPMAALADPDERAREVEARMTDDERFSMLYSLMVRIFGTNARESRVPAHVPDIAGYVHGVPRLGIPPLLLADTSLGVRATHDVNETATALPAGLALGATFDPMLATAAGTLIGKEMRERGFNVALGCGINLVREVRNGRNFEYLSEDPLLSGKLGAGMVSGTQAEGVIALVKHVSLNASETNKFFLDAIIDPAAHRESDLLAFQIAIETGRPGALMGAYNLVNGEYACGNKQIIQDTIKDAMGFEGWVMSDWRAVNSWDYSLKGLDQHSGAQLDECEWFNEPLRRAFDEGRIPRTRIGEMVQRMLRSYFAVGIDRPSAAEPVDAAAHNDVALEIARKGIVLLQNRDAMLPLAPTVRRIALIGGFAQVGVLSGSGSSQVRPRGGYAAEIPFRSHPLLGATSMCFFGPSPLAQLRARLPGATIDFDSGAHIADAVALAEKAEVVIVNAIRHEGERFDCPDMTLPYGQDALIEAVARVNPNVVVVLQTGNPIAMPWRDKVRSVVPAWFPGQAGAQAIAEVLTGEVNPSGRLPVTFPVSVDQTPHPRLPGADVELGTPIQVRYHEGAEVGYRWFAQQGDMPMFAFGHGMSYTDFAYSDFSVSGGDTVTASFTVTNTGPRDGDDVPQLYLTHAAEATRMRLLGFEHVWLSAGGSVRVNMVADPRLLGCFDATSGRWRIAEGDYRIVLARSAAHHVVDATVRLEHREFGR</sequence>
<dbReference type="GO" id="GO:0008422">
    <property type="term" value="F:beta-glucosidase activity"/>
    <property type="evidence" value="ECO:0007669"/>
    <property type="project" value="UniProtKB-EC"/>
</dbReference>
<dbReference type="Gene3D" id="3.40.50.1700">
    <property type="entry name" value="Glycoside hydrolase family 3 C-terminal domain"/>
    <property type="match status" value="1"/>
</dbReference>
<reference evidence="4" key="1">
    <citation type="submission" date="2006-08" db="EMBL/GenBank/DDBJ databases">
        <title>Complete sequence of Chromosome 2 of Burkholderia cepacia AMMD.</title>
        <authorList>
            <consortium name="US DOE Joint Genome Institute"/>
            <person name="Copeland A."/>
            <person name="Lucas S."/>
            <person name="Lapidus A."/>
            <person name="Barry K."/>
            <person name="Detter J.C."/>
            <person name="Glavina del Rio T."/>
            <person name="Hammon N."/>
            <person name="Israni S."/>
            <person name="Pitluck S."/>
            <person name="Bruce D."/>
            <person name="Chain P."/>
            <person name="Malfatti S."/>
            <person name="Shin M."/>
            <person name="Vergez L."/>
            <person name="Schmutz J."/>
            <person name="Larimer F."/>
            <person name="Land M."/>
            <person name="Hauser L."/>
            <person name="Kyrpides N."/>
            <person name="Kim E."/>
            <person name="Parke J."/>
            <person name="Coenye T."/>
            <person name="Konstantinidis K."/>
            <person name="Ramette A."/>
            <person name="Tiedje J."/>
            <person name="Richardson P."/>
        </authorList>
    </citation>
    <scope>NUCLEOTIDE SEQUENCE</scope>
    <source>
        <strain evidence="4">AMMD</strain>
    </source>
</reference>
<dbReference type="Gene3D" id="2.60.40.10">
    <property type="entry name" value="Immunoglobulins"/>
    <property type="match status" value="1"/>
</dbReference>
<dbReference type="AlphaFoldDB" id="Q0BAK2"/>
<dbReference type="InterPro" id="IPR001764">
    <property type="entry name" value="Glyco_hydro_3_N"/>
</dbReference>
<dbReference type="SMART" id="SM01217">
    <property type="entry name" value="Fn3_like"/>
    <property type="match status" value="1"/>
</dbReference>
<evidence type="ECO:0000313" key="5">
    <source>
        <dbReference type="Proteomes" id="UP000000662"/>
    </source>
</evidence>
<dbReference type="InterPro" id="IPR050288">
    <property type="entry name" value="Cellulose_deg_GH3"/>
</dbReference>
<dbReference type="InterPro" id="IPR013783">
    <property type="entry name" value="Ig-like_fold"/>
</dbReference>
<dbReference type="Pfam" id="PF14310">
    <property type="entry name" value="Fn3-like"/>
    <property type="match status" value="1"/>
</dbReference>
<name>Q0BAK2_BURCM</name>
<keyword evidence="4" id="KW-0326">Glycosidase</keyword>
<protein>
    <submittedName>
        <fullName evidence="4">Beta-glucosidase</fullName>
        <ecNumber evidence="4">3.2.1.21</ecNumber>
    </submittedName>
</protein>
<organism evidence="4 5">
    <name type="scientific">Burkholderia ambifaria (strain ATCC BAA-244 / DSM 16087 / CCUG 44356 / LMG 19182 / AMMD)</name>
    <name type="common">Burkholderia cepacia (strain AMMD)</name>
    <dbReference type="NCBI Taxonomy" id="339670"/>
    <lineage>
        <taxon>Bacteria</taxon>
        <taxon>Pseudomonadati</taxon>
        <taxon>Pseudomonadota</taxon>
        <taxon>Betaproteobacteria</taxon>
        <taxon>Burkholderiales</taxon>
        <taxon>Burkholderiaceae</taxon>
        <taxon>Burkholderia</taxon>
        <taxon>Burkholderia cepacia complex</taxon>
    </lineage>
</organism>
<evidence type="ECO:0000259" key="3">
    <source>
        <dbReference type="SMART" id="SM01217"/>
    </source>
</evidence>
<dbReference type="GO" id="GO:0005975">
    <property type="term" value="P:carbohydrate metabolic process"/>
    <property type="evidence" value="ECO:0007669"/>
    <property type="project" value="InterPro"/>
</dbReference>
<dbReference type="EC" id="3.2.1.21" evidence="4"/>
<proteinExistence type="inferred from homology"/>
<keyword evidence="2 4" id="KW-0378">Hydrolase</keyword>
<dbReference type="Proteomes" id="UP000000662">
    <property type="component" value="Chromosome 2"/>
</dbReference>
<evidence type="ECO:0000256" key="2">
    <source>
        <dbReference type="ARBA" id="ARBA00022801"/>
    </source>
</evidence>
<dbReference type="InterPro" id="IPR036881">
    <property type="entry name" value="Glyco_hydro_3_C_sf"/>
</dbReference>
<dbReference type="PANTHER" id="PTHR42715:SF10">
    <property type="entry name" value="BETA-GLUCOSIDASE"/>
    <property type="match status" value="1"/>
</dbReference>
<dbReference type="SUPFAM" id="SSF51445">
    <property type="entry name" value="(Trans)glycosidases"/>
    <property type="match status" value="1"/>
</dbReference>
<dbReference type="InterPro" id="IPR017853">
    <property type="entry name" value="GH"/>
</dbReference>
<dbReference type="Pfam" id="PF01915">
    <property type="entry name" value="Glyco_hydro_3_C"/>
    <property type="match status" value="1"/>
</dbReference>
<feature type="domain" description="Fibronectin type III-like" evidence="3">
    <location>
        <begin position="646"/>
        <end position="713"/>
    </location>
</feature>
<dbReference type="Gene3D" id="3.20.20.300">
    <property type="entry name" value="Glycoside hydrolase, family 3, N-terminal domain"/>
    <property type="match status" value="1"/>
</dbReference>
<keyword evidence="5" id="KW-1185">Reference proteome</keyword>
<gene>
    <name evidence="4" type="ordered locus">Bamb_3266</name>
</gene>
<dbReference type="EMBL" id="CP000441">
    <property type="protein sequence ID" value="ABI88821.1"/>
    <property type="molecule type" value="Genomic_DNA"/>
</dbReference>
<dbReference type="eggNOG" id="COG1472">
    <property type="taxonomic scope" value="Bacteria"/>
</dbReference>
<accession>Q0BAK2</accession>
<dbReference type="InterPro" id="IPR002772">
    <property type="entry name" value="Glyco_hydro_3_C"/>
</dbReference>
<dbReference type="PANTHER" id="PTHR42715">
    <property type="entry name" value="BETA-GLUCOSIDASE"/>
    <property type="match status" value="1"/>
</dbReference>
<evidence type="ECO:0000256" key="1">
    <source>
        <dbReference type="ARBA" id="ARBA00005336"/>
    </source>
</evidence>
<dbReference type="Pfam" id="PF00933">
    <property type="entry name" value="Glyco_hydro_3"/>
    <property type="match status" value="1"/>
</dbReference>
<dbReference type="InterPro" id="IPR036962">
    <property type="entry name" value="Glyco_hydro_3_N_sf"/>
</dbReference>
<evidence type="ECO:0000313" key="4">
    <source>
        <dbReference type="EMBL" id="ABI88821.1"/>
    </source>
</evidence>
<dbReference type="KEGG" id="bam:Bamb_3266"/>
<dbReference type="PRINTS" id="PR00133">
    <property type="entry name" value="GLHYDRLASE3"/>
</dbReference>
<dbReference type="SUPFAM" id="SSF52279">
    <property type="entry name" value="Beta-D-glucan exohydrolase, C-terminal domain"/>
    <property type="match status" value="1"/>
</dbReference>